<evidence type="ECO:0000256" key="1">
    <source>
        <dbReference type="SAM" id="Coils"/>
    </source>
</evidence>
<keyword evidence="1" id="KW-0175">Coiled coil</keyword>
<reference evidence="4 5" key="1">
    <citation type="submission" date="2019-10" db="EMBL/GenBank/DDBJ databases">
        <authorList>
            <person name="Palmer J.M."/>
        </authorList>
    </citation>
    <scope>NUCLEOTIDE SEQUENCE [LARGE SCALE GENOMIC DNA]</scope>
    <source>
        <strain evidence="4 5">TWF730</strain>
    </source>
</reference>
<proteinExistence type="predicted"/>
<feature type="region of interest" description="Disordered" evidence="2">
    <location>
        <begin position="92"/>
        <end position="119"/>
    </location>
</feature>
<name>A0AAV9UXB6_9PEZI</name>
<accession>A0AAV9UXB6</accession>
<dbReference type="EMBL" id="JAVHNS010000006">
    <property type="protein sequence ID" value="KAK6352267.1"/>
    <property type="molecule type" value="Genomic_DNA"/>
</dbReference>
<gene>
    <name evidence="4" type="ORF">TWF730_009098</name>
</gene>
<feature type="transmembrane region" description="Helical" evidence="3">
    <location>
        <begin position="594"/>
        <end position="617"/>
    </location>
</feature>
<keyword evidence="3" id="KW-0812">Transmembrane</keyword>
<dbReference type="Gene3D" id="1.20.58.340">
    <property type="entry name" value="Magnesium transport protein CorA, transmembrane region"/>
    <property type="match status" value="1"/>
</dbReference>
<feature type="transmembrane region" description="Helical" evidence="3">
    <location>
        <begin position="637"/>
        <end position="658"/>
    </location>
</feature>
<keyword evidence="3" id="KW-0472">Membrane</keyword>
<evidence type="ECO:0000313" key="4">
    <source>
        <dbReference type="EMBL" id="KAK6352267.1"/>
    </source>
</evidence>
<dbReference type="Pfam" id="PF01544">
    <property type="entry name" value="CorA"/>
    <property type="match status" value="1"/>
</dbReference>
<evidence type="ECO:0000256" key="2">
    <source>
        <dbReference type="SAM" id="MobiDB-lite"/>
    </source>
</evidence>
<dbReference type="InterPro" id="IPR002523">
    <property type="entry name" value="MgTranspt_CorA/ZnTranspt_ZntB"/>
</dbReference>
<dbReference type="Proteomes" id="UP001373714">
    <property type="component" value="Unassembled WGS sequence"/>
</dbReference>
<dbReference type="AlphaFoldDB" id="A0AAV9UXB6"/>
<sequence>MESFQDLASEFTPVGLGNRDAYTCGFTSRQASLRSASSSLASFKRRSMGTIGRTRLPIPQSLIENGIIPPSMSIPFTKIKFDDSDINTPLEGMFRKSSPDDYSNGRKATVRASHPTPNPNSLPNLVADVYIDKDELQARFTNLRLPEQSAGPSWLFGFHGCGKAYHYVAEVSPEQFCLVNTMRDMADNVIDRVISQERLAEELERALALWKSKRESLKVMVGLYVLIHSFPIQTSDYVLQVAIYIYFTLPLRALLLAKWKNAAGVDKLPAINPHSPLEIFSTKGVPDEEATLADALDFGVCLKYDMATQETTIFIQMFLKVSKLIEALRNAFRIVEFEEEGKKKKGMAYQKTLGGWKESVDVRKSMERVKRWRRRKGGELEAESSDDDLDFFGGDENDAWEDRRDPFFVLAIILRQWINIWYDDAYRAIRKNTTWLNKEVQEFIASPGADLAVYADLTAKLHVTQRYVSQIDVEISEASIVFDTIVKEHNDFLKFTSMNSQASVRVSEQLRQLGLEIGNLELAFWEEMRKVKCSSDWLSTAMSLRNTQAIRITSDTISKIAQETKKIAESNSKESEIMTQIAVSTQRDGQSMKVIAILSMIFLPGSFVSSVFGWSIISFEISRDGTQTLIISTKGLFIFLIFFFLFTTVTVIGCWIWISNSQKRLTRNKAKKDRINADEKELEK</sequence>
<evidence type="ECO:0000313" key="5">
    <source>
        <dbReference type="Proteomes" id="UP001373714"/>
    </source>
</evidence>
<keyword evidence="3" id="KW-1133">Transmembrane helix</keyword>
<keyword evidence="5" id="KW-1185">Reference proteome</keyword>
<comment type="caution">
    <text evidence="4">The sequence shown here is derived from an EMBL/GenBank/DDBJ whole genome shotgun (WGS) entry which is preliminary data.</text>
</comment>
<organism evidence="4 5">
    <name type="scientific">Orbilia blumenaviensis</name>
    <dbReference type="NCBI Taxonomy" id="1796055"/>
    <lineage>
        <taxon>Eukaryota</taxon>
        <taxon>Fungi</taxon>
        <taxon>Dikarya</taxon>
        <taxon>Ascomycota</taxon>
        <taxon>Pezizomycotina</taxon>
        <taxon>Orbiliomycetes</taxon>
        <taxon>Orbiliales</taxon>
        <taxon>Orbiliaceae</taxon>
        <taxon>Orbilia</taxon>
    </lineage>
</organism>
<feature type="transmembrane region" description="Helical" evidence="3">
    <location>
        <begin position="237"/>
        <end position="257"/>
    </location>
</feature>
<feature type="coiled-coil region" evidence="1">
    <location>
        <begin position="186"/>
        <end position="220"/>
    </location>
</feature>
<protein>
    <submittedName>
        <fullName evidence="4">Uncharacterized protein</fullName>
    </submittedName>
</protein>
<evidence type="ECO:0000256" key="3">
    <source>
        <dbReference type="SAM" id="Phobius"/>
    </source>
</evidence>